<accession>A0ABD3QCF2</accession>
<evidence type="ECO:0000313" key="3">
    <source>
        <dbReference type="EMBL" id="KAL3797416.1"/>
    </source>
</evidence>
<proteinExistence type="predicted"/>
<evidence type="ECO:0000256" key="2">
    <source>
        <dbReference type="SAM" id="MobiDB-lite"/>
    </source>
</evidence>
<feature type="compositionally biased region" description="Basic and acidic residues" evidence="2">
    <location>
        <begin position="33"/>
        <end position="46"/>
    </location>
</feature>
<dbReference type="Proteomes" id="UP001516023">
    <property type="component" value="Unassembled WGS sequence"/>
</dbReference>
<dbReference type="EMBL" id="JABMIG020000055">
    <property type="protein sequence ID" value="KAL3797416.1"/>
    <property type="molecule type" value="Genomic_DNA"/>
</dbReference>
<gene>
    <name evidence="3" type="ORF">HJC23_010542</name>
</gene>
<feature type="coiled-coil region" evidence="1">
    <location>
        <begin position="186"/>
        <end position="234"/>
    </location>
</feature>
<sequence>MEPVTTISPTNPVDMDQLSPITMAAQAYTAAVADRERHEKSKRSAEEGTIPFHDEDDAMRCTRPTKLFKSREDSSHEEGEYENTTERGIEEIWKSGDNEANLAETLRLLTDEIDSMVQCGLGAFHDLDVASRQLLQSKELAETRSREAQRFHAVEDQNRASLSKLLRAVEASKSNARDSSRAAQIESRLRNEISKLRYERDEANADLIEHRRKLSLHEEELRLTKSKLNRIIQEKHSMERDSRAAISLARSLDHNNSNDMNYYKRKVGELSDKLQVAQRRVAELTDKLQA</sequence>
<feature type="region of interest" description="Disordered" evidence="2">
    <location>
        <begin position="29"/>
        <end position="86"/>
    </location>
</feature>
<keyword evidence="4" id="KW-1185">Reference proteome</keyword>
<name>A0ABD3QCF2_9STRA</name>
<protein>
    <submittedName>
        <fullName evidence="3">Uncharacterized protein</fullName>
    </submittedName>
</protein>
<evidence type="ECO:0000313" key="4">
    <source>
        <dbReference type="Proteomes" id="UP001516023"/>
    </source>
</evidence>
<evidence type="ECO:0000256" key="1">
    <source>
        <dbReference type="SAM" id="Coils"/>
    </source>
</evidence>
<feature type="compositionally biased region" description="Basic and acidic residues" evidence="2">
    <location>
        <begin position="69"/>
        <end position="86"/>
    </location>
</feature>
<reference evidence="3 4" key="1">
    <citation type="journal article" date="2020" name="G3 (Bethesda)">
        <title>Improved Reference Genome for Cyclotella cryptica CCMP332, a Model for Cell Wall Morphogenesis, Salinity Adaptation, and Lipid Production in Diatoms (Bacillariophyta).</title>
        <authorList>
            <person name="Roberts W.R."/>
            <person name="Downey K.M."/>
            <person name="Ruck E.C."/>
            <person name="Traller J.C."/>
            <person name="Alverson A.J."/>
        </authorList>
    </citation>
    <scope>NUCLEOTIDE SEQUENCE [LARGE SCALE GENOMIC DNA]</scope>
    <source>
        <strain evidence="3 4">CCMP332</strain>
    </source>
</reference>
<dbReference type="AlphaFoldDB" id="A0ABD3QCF2"/>
<keyword evidence="1" id="KW-0175">Coiled coil</keyword>
<organism evidence="3 4">
    <name type="scientific">Cyclotella cryptica</name>
    <dbReference type="NCBI Taxonomy" id="29204"/>
    <lineage>
        <taxon>Eukaryota</taxon>
        <taxon>Sar</taxon>
        <taxon>Stramenopiles</taxon>
        <taxon>Ochrophyta</taxon>
        <taxon>Bacillariophyta</taxon>
        <taxon>Coscinodiscophyceae</taxon>
        <taxon>Thalassiosirophycidae</taxon>
        <taxon>Stephanodiscales</taxon>
        <taxon>Stephanodiscaceae</taxon>
        <taxon>Cyclotella</taxon>
    </lineage>
</organism>
<comment type="caution">
    <text evidence="3">The sequence shown here is derived from an EMBL/GenBank/DDBJ whole genome shotgun (WGS) entry which is preliminary data.</text>
</comment>